<dbReference type="PANTHER" id="PTHR48048">
    <property type="entry name" value="GLYCOSYLTRANSFERASE"/>
    <property type="match status" value="1"/>
</dbReference>
<protein>
    <recommendedName>
        <fullName evidence="4">Glycosyltransferase</fullName>
        <ecNumber evidence="4">2.4.1.-</ecNumber>
    </recommendedName>
</protein>
<dbReference type="Pfam" id="PF00201">
    <property type="entry name" value="UDPGT"/>
    <property type="match status" value="1"/>
</dbReference>
<dbReference type="EC" id="2.4.1.-" evidence="4"/>
<evidence type="ECO:0000256" key="3">
    <source>
        <dbReference type="RuleBase" id="RU003718"/>
    </source>
</evidence>
<dbReference type="InterPro" id="IPR035595">
    <property type="entry name" value="UDP_glycos_trans_CS"/>
</dbReference>
<dbReference type="Gene3D" id="3.40.50.2000">
    <property type="entry name" value="Glycogen Phosphorylase B"/>
    <property type="match status" value="2"/>
</dbReference>
<dbReference type="AlphaFoldDB" id="Q6F4D6"/>
<keyword evidence="3" id="KW-0328">Glycosyltransferase</keyword>
<gene>
    <name evidence="5" type="primary">CaUGT1</name>
</gene>
<organism evidence="5">
    <name type="scientific">Catharanthus roseus</name>
    <name type="common">Madagascar periwinkle</name>
    <name type="synonym">Vinca rosea</name>
    <dbReference type="NCBI Taxonomy" id="4058"/>
    <lineage>
        <taxon>Eukaryota</taxon>
        <taxon>Viridiplantae</taxon>
        <taxon>Streptophyta</taxon>
        <taxon>Embryophyta</taxon>
        <taxon>Tracheophyta</taxon>
        <taxon>Spermatophyta</taxon>
        <taxon>Magnoliopsida</taxon>
        <taxon>eudicotyledons</taxon>
        <taxon>Gunneridae</taxon>
        <taxon>Pentapetalae</taxon>
        <taxon>asterids</taxon>
        <taxon>lamiids</taxon>
        <taxon>Gentianales</taxon>
        <taxon>Apocynaceae</taxon>
        <taxon>Rauvolfioideae</taxon>
        <taxon>Vinceae</taxon>
        <taxon>Catharanthinae</taxon>
        <taxon>Catharanthus</taxon>
    </lineage>
</organism>
<dbReference type="CDD" id="cd03784">
    <property type="entry name" value="GT1_Gtf-like"/>
    <property type="match status" value="1"/>
</dbReference>
<dbReference type="FunFam" id="3.40.50.2000:FF:000056">
    <property type="entry name" value="Glycosyltransferase"/>
    <property type="match status" value="1"/>
</dbReference>
<comment type="similarity">
    <text evidence="1 3">Belongs to the UDP-glycosyltransferase family.</text>
</comment>
<name>Q6F4D6_CATRO</name>
<proteinExistence type="evidence at transcript level"/>
<dbReference type="GO" id="GO:0035251">
    <property type="term" value="F:UDP-glucosyltransferase activity"/>
    <property type="evidence" value="ECO:0007669"/>
    <property type="project" value="InterPro"/>
</dbReference>
<evidence type="ECO:0000256" key="2">
    <source>
        <dbReference type="ARBA" id="ARBA00022679"/>
    </source>
</evidence>
<accession>Q6F4D6</accession>
<evidence type="ECO:0000256" key="4">
    <source>
        <dbReference type="RuleBase" id="RU362057"/>
    </source>
</evidence>
<sequence length="480" mass="54180">MEEMKKVELVLIPTPEIGHLVSAIELAKLLTDQDEQIFIKILTMKLIFDSTVTNYIKSLSGASTSRVSFIELSDNESSSKIVAPNPFLHRLMVLESYKNHVRNILAEICNSSTSKLGGIIVDMFCTNMIDVANEFRVPTYLFYTTTAAMLGLVLHLQSLRDDFAQNLADYKDSISELSIPSYKNPVPVNILPSIVFDKGESSNVFLNHAKRYREMKGIIINTFLDLESYALENLTEDETLPPVYAVGPILNVKGSHNQDNEVEVILEWLDLQPNSSVVFLCFGSRGYFDKEQVKEIAYALEHSGYRFLWSLRQPPSPGKVATEFGNLEELLPEGFFQRSAEIGKVIGWAPQVQVLSHPAVGGFVSHCGWNSTLESIWFGVPMATWPLYAEQQGNAFQLVKDLEMAVEIKIDYRKNFFASTEDIVKADEIEAGIRRLMDPENEVRNKVKEMKERSRVAIVEGGSSYTSMQWFIEDMKKTIS</sequence>
<dbReference type="EMBL" id="AB159212">
    <property type="protein sequence ID" value="BAD29721.1"/>
    <property type="molecule type" value="mRNA"/>
</dbReference>
<reference evidence="5" key="1">
    <citation type="journal article" date="2004" name="FEBS Lett.">
        <title>Molecular cloning and characterization of a glucosyltransferase catalyzing glucosylation of curcumin in cultured Catharanthus roseus cells.</title>
        <authorList>
            <person name="Kaminaga Y."/>
            <person name="Sahin F.P."/>
            <person name="Mizukami H."/>
        </authorList>
    </citation>
    <scope>NUCLEOTIDE SEQUENCE</scope>
</reference>
<dbReference type="PROSITE" id="PS00375">
    <property type="entry name" value="UDPGT"/>
    <property type="match status" value="1"/>
</dbReference>
<dbReference type="CAZy" id="GT1">
    <property type="family name" value="Glycosyltransferase Family 1"/>
</dbReference>
<dbReference type="SUPFAM" id="SSF53756">
    <property type="entry name" value="UDP-Glycosyltransferase/glycogen phosphorylase"/>
    <property type="match status" value="1"/>
</dbReference>
<evidence type="ECO:0000313" key="5">
    <source>
        <dbReference type="EMBL" id="BAD29721.1"/>
    </source>
</evidence>
<keyword evidence="2 3" id="KW-0808">Transferase</keyword>
<dbReference type="InterPro" id="IPR050481">
    <property type="entry name" value="UDP-glycosyltransf_plant"/>
</dbReference>
<dbReference type="PANTHER" id="PTHR48048:SF45">
    <property type="entry name" value="GLYCOSYLTRANSFERASE"/>
    <property type="match status" value="1"/>
</dbReference>
<dbReference type="InterPro" id="IPR002213">
    <property type="entry name" value="UDP_glucos_trans"/>
</dbReference>
<evidence type="ECO:0000256" key="1">
    <source>
        <dbReference type="ARBA" id="ARBA00009995"/>
    </source>
</evidence>